<dbReference type="InterPro" id="IPR041649">
    <property type="entry name" value="NepR"/>
</dbReference>
<dbReference type="AlphaFoldDB" id="A0A506U292"/>
<comment type="caution">
    <text evidence="3">The sequence shown here is derived from an EMBL/GenBank/DDBJ whole genome shotgun (WGS) entry which is preliminary data.</text>
</comment>
<protein>
    <recommendedName>
        <fullName evidence="2">Anti-sigma factor NepR domain-containing protein</fullName>
    </recommendedName>
</protein>
<accession>A0A506U292</accession>
<name>A0A506U292_9HYPH</name>
<keyword evidence="4" id="KW-1185">Reference proteome</keyword>
<dbReference type="RefSeq" id="WP_141167668.1">
    <property type="nucleotide sequence ID" value="NZ_VHLH01000027.1"/>
</dbReference>
<proteinExistence type="predicted"/>
<evidence type="ECO:0000313" key="3">
    <source>
        <dbReference type="EMBL" id="TPW26689.1"/>
    </source>
</evidence>
<feature type="region of interest" description="Disordered" evidence="1">
    <location>
        <begin position="1"/>
        <end position="25"/>
    </location>
</feature>
<evidence type="ECO:0000313" key="4">
    <source>
        <dbReference type="Proteomes" id="UP000320314"/>
    </source>
</evidence>
<evidence type="ECO:0000259" key="2">
    <source>
        <dbReference type="Pfam" id="PF18557"/>
    </source>
</evidence>
<dbReference type="Proteomes" id="UP000320314">
    <property type="component" value="Unassembled WGS sequence"/>
</dbReference>
<gene>
    <name evidence="3" type="ORF">FJU11_13885</name>
</gene>
<sequence>MNDKPDENARDSALDTPHIPLDPNSEIGSRLKAFYSAVQEEPIPDRFLDLLQKLDESEQNSQSGSSRQGQE</sequence>
<reference evidence="3 4" key="1">
    <citation type="submission" date="2019-06" db="EMBL/GenBank/DDBJ databases">
        <authorList>
            <person name="Li M."/>
        </authorList>
    </citation>
    <scope>NUCLEOTIDE SEQUENCE [LARGE SCALE GENOMIC DNA]</scope>
    <source>
        <strain evidence="3 4">BGMRC6574</strain>
    </source>
</reference>
<dbReference type="OrthoDB" id="8421187at2"/>
<feature type="compositionally biased region" description="Basic and acidic residues" evidence="1">
    <location>
        <begin position="1"/>
        <end position="13"/>
    </location>
</feature>
<feature type="domain" description="Anti-sigma factor NepR" evidence="2">
    <location>
        <begin position="24"/>
        <end position="58"/>
    </location>
</feature>
<evidence type="ECO:0000256" key="1">
    <source>
        <dbReference type="SAM" id="MobiDB-lite"/>
    </source>
</evidence>
<organism evidence="3 4">
    <name type="scientific">Pararhizobium mangrovi</name>
    <dbReference type="NCBI Taxonomy" id="2590452"/>
    <lineage>
        <taxon>Bacteria</taxon>
        <taxon>Pseudomonadati</taxon>
        <taxon>Pseudomonadota</taxon>
        <taxon>Alphaproteobacteria</taxon>
        <taxon>Hyphomicrobiales</taxon>
        <taxon>Rhizobiaceae</taxon>
        <taxon>Rhizobium/Agrobacterium group</taxon>
        <taxon>Pararhizobium</taxon>
    </lineage>
</organism>
<dbReference type="EMBL" id="VHLH01000027">
    <property type="protein sequence ID" value="TPW26689.1"/>
    <property type="molecule type" value="Genomic_DNA"/>
</dbReference>
<dbReference type="Pfam" id="PF18557">
    <property type="entry name" value="NepR"/>
    <property type="match status" value="1"/>
</dbReference>